<gene>
    <name evidence="3" type="ORF">FQ154_04935</name>
</gene>
<dbReference type="GO" id="GO:0008168">
    <property type="term" value="F:methyltransferase activity"/>
    <property type="evidence" value="ECO:0007669"/>
    <property type="project" value="UniProtKB-KW"/>
</dbReference>
<sequence length="457" mass="49344">MVKFTHEETGTLESTWRRAGVDGLADLPAPALPEPGRPLVVLSAHPDDETLGAAGLIHHALRAGCRVHVIVATAGEGSHPHSPTHAPLDLARLRTGELEDALNALRPDGSGAGLLSFELLSLPDGSVAGHLAEIESALRTVARAKNTLVAAPYRHDGHIDHDALGTLAAHVCAELGLGLLEYPIWYWHWAAPGRDAEWTRWHTLALDPEAVRVKAEAMKMHHSQVAPLSAAPQDAALLQDSFLEHFRRAAETFRFTPAGLRDSVTATATFDELHAGTADPWHFLGNSYEERKRALTIASLPRPRYSTAMELGCSIGVLSRELAKHVDSLLAVDASEVALRSAARRVAETRNVTLHQAVLPHQWPTIDPASLELVVVSEIGYFLAPDELDVLLGRCLEALAPGGHLLLCHWLHPIHGWPLDGEQVHAAANKLGLTSVVLHREKDFLLEILAKGGDGHG</sequence>
<dbReference type="PANTHER" id="PTHR12993">
    <property type="entry name" value="N-ACETYLGLUCOSAMINYL-PHOSPHATIDYLINOSITOL DE-N-ACETYLASE-RELATED"/>
    <property type="match status" value="1"/>
</dbReference>
<dbReference type="InterPro" id="IPR003737">
    <property type="entry name" value="GlcNAc_PI_deacetylase-related"/>
</dbReference>
<name>A0A5B0EI51_9MICC</name>
<dbReference type="GO" id="GO:0016137">
    <property type="term" value="P:glycoside metabolic process"/>
    <property type="evidence" value="ECO:0007669"/>
    <property type="project" value="UniProtKB-ARBA"/>
</dbReference>
<keyword evidence="3" id="KW-0489">Methyltransferase</keyword>
<dbReference type="GO" id="GO:0032259">
    <property type="term" value="P:methylation"/>
    <property type="evidence" value="ECO:0007669"/>
    <property type="project" value="UniProtKB-KW"/>
</dbReference>
<dbReference type="Gene3D" id="3.40.50.150">
    <property type="entry name" value="Vaccinia Virus protein VP39"/>
    <property type="match status" value="1"/>
</dbReference>
<dbReference type="PANTHER" id="PTHR12993:SF29">
    <property type="entry name" value="BLR3841 PROTEIN"/>
    <property type="match status" value="1"/>
</dbReference>
<comment type="caution">
    <text evidence="3">The sequence shown here is derived from an EMBL/GenBank/DDBJ whole genome shotgun (WGS) entry which is preliminary data.</text>
</comment>
<accession>A0A5B0EI51</accession>
<reference evidence="3 4" key="1">
    <citation type="submission" date="2019-07" db="EMBL/GenBank/DDBJ databases">
        <title>Analysis of the biochemical properties, biological activity and biotechnological potential of siderophores and biosurfactants produced by Antarctic psychrotolerant bacteria.</title>
        <authorList>
            <person name="Styczynski M."/>
            <person name="Krucon T."/>
            <person name="Decewicz P."/>
            <person name="Dziewit L."/>
        </authorList>
    </citation>
    <scope>NUCLEOTIDE SEQUENCE [LARGE SCALE GENOMIC DNA]</scope>
    <source>
        <strain evidence="3 4">ANT_H27</strain>
    </source>
</reference>
<keyword evidence="3" id="KW-0808">Transferase</keyword>
<dbReference type="OrthoDB" id="116799at2"/>
<protein>
    <submittedName>
        <fullName evidence="3">Bifunctional PIG-L family deacetylase/class I SAM-dependent methyltransferase</fullName>
    </submittedName>
</protein>
<proteinExistence type="predicted"/>
<dbReference type="RefSeq" id="WP_149618881.1">
    <property type="nucleotide sequence ID" value="NZ_VOBL01000004.1"/>
</dbReference>
<dbReference type="GO" id="GO:0016811">
    <property type="term" value="F:hydrolase activity, acting on carbon-nitrogen (but not peptide) bonds, in linear amides"/>
    <property type="evidence" value="ECO:0007669"/>
    <property type="project" value="TreeGrafter"/>
</dbReference>
<dbReference type="Proteomes" id="UP000323856">
    <property type="component" value="Unassembled WGS sequence"/>
</dbReference>
<dbReference type="InterPro" id="IPR024078">
    <property type="entry name" value="LmbE-like_dom_sf"/>
</dbReference>
<dbReference type="AlphaFoldDB" id="A0A5B0EI51"/>
<dbReference type="SUPFAM" id="SSF102588">
    <property type="entry name" value="LmbE-like"/>
    <property type="match status" value="1"/>
</dbReference>
<evidence type="ECO:0000256" key="1">
    <source>
        <dbReference type="ARBA" id="ARBA00022833"/>
    </source>
</evidence>
<feature type="domain" description="Methyltransferase" evidence="2">
    <location>
        <begin position="309"/>
        <end position="403"/>
    </location>
</feature>
<dbReference type="InterPro" id="IPR029063">
    <property type="entry name" value="SAM-dependent_MTases_sf"/>
</dbReference>
<dbReference type="Pfam" id="PF13649">
    <property type="entry name" value="Methyltransf_25"/>
    <property type="match status" value="1"/>
</dbReference>
<dbReference type="CDD" id="cd02440">
    <property type="entry name" value="AdoMet_MTases"/>
    <property type="match status" value="1"/>
</dbReference>
<dbReference type="SUPFAM" id="SSF53335">
    <property type="entry name" value="S-adenosyl-L-methionine-dependent methyltransferases"/>
    <property type="match status" value="1"/>
</dbReference>
<organism evidence="3 4">
    <name type="scientific">Paeniglutamicibacter gangotriensis</name>
    <dbReference type="NCBI Taxonomy" id="254787"/>
    <lineage>
        <taxon>Bacteria</taxon>
        <taxon>Bacillati</taxon>
        <taxon>Actinomycetota</taxon>
        <taxon>Actinomycetes</taxon>
        <taxon>Micrococcales</taxon>
        <taxon>Micrococcaceae</taxon>
        <taxon>Paeniglutamicibacter</taxon>
    </lineage>
</organism>
<dbReference type="Gene3D" id="3.40.50.10320">
    <property type="entry name" value="LmbE-like"/>
    <property type="match status" value="1"/>
</dbReference>
<evidence type="ECO:0000259" key="2">
    <source>
        <dbReference type="Pfam" id="PF13649"/>
    </source>
</evidence>
<dbReference type="EMBL" id="VOBL01000004">
    <property type="protein sequence ID" value="KAA0978583.1"/>
    <property type="molecule type" value="Genomic_DNA"/>
</dbReference>
<evidence type="ECO:0000313" key="4">
    <source>
        <dbReference type="Proteomes" id="UP000323856"/>
    </source>
</evidence>
<dbReference type="InterPro" id="IPR041698">
    <property type="entry name" value="Methyltransf_25"/>
</dbReference>
<keyword evidence="1" id="KW-0862">Zinc</keyword>
<evidence type="ECO:0000313" key="3">
    <source>
        <dbReference type="EMBL" id="KAA0978583.1"/>
    </source>
</evidence>
<dbReference type="Pfam" id="PF02585">
    <property type="entry name" value="PIG-L"/>
    <property type="match status" value="1"/>
</dbReference>